<dbReference type="Proteomes" id="UP001177003">
    <property type="component" value="Chromosome 3"/>
</dbReference>
<sequence length="147" mass="16503">MSSFKRTCRLTTQHCHRHHPNGPAGSQYITNIAIIQMDISNFRLLLAQLLNCRSKKREGGHFGHTAAEFVHQKEERLEATSMVFSSSSVYVKSSNPQHVFLIILVNELVIFSLNRKLSSAASCYMVTLISKCVSKGDFLMPCVSDDL</sequence>
<dbReference type="EMBL" id="OX465079">
    <property type="protein sequence ID" value="CAI9274986.1"/>
    <property type="molecule type" value="Genomic_DNA"/>
</dbReference>
<evidence type="ECO:0000313" key="1">
    <source>
        <dbReference type="EMBL" id="CAI9274986.1"/>
    </source>
</evidence>
<gene>
    <name evidence="1" type="ORF">LSALG_LOCUS15029</name>
</gene>
<evidence type="ECO:0000313" key="2">
    <source>
        <dbReference type="Proteomes" id="UP001177003"/>
    </source>
</evidence>
<reference evidence="1" key="1">
    <citation type="submission" date="2023-04" db="EMBL/GenBank/DDBJ databases">
        <authorList>
            <person name="Vijverberg K."/>
            <person name="Xiong W."/>
            <person name="Schranz E."/>
        </authorList>
    </citation>
    <scope>NUCLEOTIDE SEQUENCE</scope>
</reference>
<dbReference type="AlphaFoldDB" id="A0AA35YJ64"/>
<protein>
    <submittedName>
        <fullName evidence="1">Uncharacterized protein</fullName>
    </submittedName>
</protein>
<proteinExistence type="predicted"/>
<organism evidence="1 2">
    <name type="scientific">Lactuca saligna</name>
    <name type="common">Willowleaf lettuce</name>
    <dbReference type="NCBI Taxonomy" id="75948"/>
    <lineage>
        <taxon>Eukaryota</taxon>
        <taxon>Viridiplantae</taxon>
        <taxon>Streptophyta</taxon>
        <taxon>Embryophyta</taxon>
        <taxon>Tracheophyta</taxon>
        <taxon>Spermatophyta</taxon>
        <taxon>Magnoliopsida</taxon>
        <taxon>eudicotyledons</taxon>
        <taxon>Gunneridae</taxon>
        <taxon>Pentapetalae</taxon>
        <taxon>asterids</taxon>
        <taxon>campanulids</taxon>
        <taxon>Asterales</taxon>
        <taxon>Asteraceae</taxon>
        <taxon>Cichorioideae</taxon>
        <taxon>Cichorieae</taxon>
        <taxon>Lactucinae</taxon>
        <taxon>Lactuca</taxon>
    </lineage>
</organism>
<name>A0AA35YJ64_LACSI</name>
<keyword evidence="2" id="KW-1185">Reference proteome</keyword>
<accession>A0AA35YJ64</accession>